<accession>A0ACB5T9M9</accession>
<name>A0ACB5T9M9_AMBMO</name>
<reference evidence="1" key="1">
    <citation type="submission" date="2023-04" db="EMBL/GenBank/DDBJ databases">
        <title>Ambrosiozyma monospora NBRC 10751.</title>
        <authorList>
            <person name="Ichikawa N."/>
            <person name="Sato H."/>
            <person name="Tonouchi N."/>
        </authorList>
    </citation>
    <scope>NUCLEOTIDE SEQUENCE</scope>
    <source>
        <strain evidence="1">NBRC 10751</strain>
    </source>
</reference>
<proteinExistence type="predicted"/>
<dbReference type="Proteomes" id="UP001165064">
    <property type="component" value="Unassembled WGS sequence"/>
</dbReference>
<keyword evidence="2" id="KW-1185">Reference proteome</keyword>
<gene>
    <name evidence="1" type="ORF">Amon02_000675100</name>
</gene>
<sequence length="284" mass="32116">MSYQRVPTRSKSKSASLKHPTSAWLREDEHEDQQHQDDHLELQPLPKFNKNKKKKISNTNLLQDSGDDDDEIFQNGDELNPFADPDPSKHKKHKHKRKTHSNHTLGSSTNDDEDDDDLSYDADNDDDDDDLNMIGPSRSHPNAIQDTTGSTNTPTSPNGFFGYGVDDDEDILPNHEINDDELEDMEFTYPHVNFNALPTGSRFKGKKLLYFTSIFSSIGGYLFGFEQGVMSIIITEKTFLDYFNNPNDLQIGTLIAVLELSALEPLCSLLVVYFNQWPLSIGSC</sequence>
<evidence type="ECO:0000313" key="1">
    <source>
        <dbReference type="EMBL" id="GME84309.1"/>
    </source>
</evidence>
<evidence type="ECO:0000313" key="2">
    <source>
        <dbReference type="Proteomes" id="UP001165064"/>
    </source>
</evidence>
<comment type="caution">
    <text evidence="1">The sequence shown here is derived from an EMBL/GenBank/DDBJ whole genome shotgun (WGS) entry which is preliminary data.</text>
</comment>
<organism evidence="1 2">
    <name type="scientific">Ambrosiozyma monospora</name>
    <name type="common">Yeast</name>
    <name type="synonym">Endomycopsis monosporus</name>
    <dbReference type="NCBI Taxonomy" id="43982"/>
    <lineage>
        <taxon>Eukaryota</taxon>
        <taxon>Fungi</taxon>
        <taxon>Dikarya</taxon>
        <taxon>Ascomycota</taxon>
        <taxon>Saccharomycotina</taxon>
        <taxon>Pichiomycetes</taxon>
        <taxon>Pichiales</taxon>
        <taxon>Pichiaceae</taxon>
        <taxon>Ambrosiozyma</taxon>
    </lineage>
</organism>
<protein>
    <submittedName>
        <fullName evidence="1">Unnamed protein product</fullName>
    </submittedName>
</protein>
<dbReference type="EMBL" id="BSXS01005396">
    <property type="protein sequence ID" value="GME84309.1"/>
    <property type="molecule type" value="Genomic_DNA"/>
</dbReference>